<sequence length="94" mass="10451">MAKIYLAPPTLLVLFILSIFIISSEAAGTPPTFDWVQEEFLKAHNNLRSSVGVPPLQWDAKLATYAYDWVTQRKEDCVNPLNPGDNSTTNSTNP</sequence>
<dbReference type="SUPFAM" id="SSF55797">
    <property type="entry name" value="PR-1-like"/>
    <property type="match status" value="1"/>
</dbReference>
<keyword evidence="1" id="KW-0732">Signal</keyword>
<dbReference type="InterPro" id="IPR014044">
    <property type="entry name" value="CAP_dom"/>
</dbReference>
<feature type="signal peptide" evidence="1">
    <location>
        <begin position="1"/>
        <end position="26"/>
    </location>
</feature>
<proteinExistence type="predicted"/>
<feature type="domain" description="SCP" evidence="2">
    <location>
        <begin position="41"/>
        <end position="80"/>
    </location>
</feature>
<name>A0AAE1RDA7_9SOLA</name>
<dbReference type="Pfam" id="PF00188">
    <property type="entry name" value="CAP"/>
    <property type="match status" value="1"/>
</dbReference>
<reference evidence="3" key="1">
    <citation type="submission" date="2023-12" db="EMBL/GenBank/DDBJ databases">
        <title>Genome assembly of Anisodus tanguticus.</title>
        <authorList>
            <person name="Wang Y.-J."/>
        </authorList>
    </citation>
    <scope>NUCLEOTIDE SEQUENCE</scope>
    <source>
        <strain evidence="3">KB-2021</strain>
        <tissue evidence="3">Leaf</tissue>
    </source>
</reference>
<evidence type="ECO:0000313" key="3">
    <source>
        <dbReference type="EMBL" id="KAK4349068.1"/>
    </source>
</evidence>
<keyword evidence="4" id="KW-1185">Reference proteome</keyword>
<dbReference type="EMBL" id="JAVYJV010000017">
    <property type="protein sequence ID" value="KAK4349068.1"/>
    <property type="molecule type" value="Genomic_DNA"/>
</dbReference>
<feature type="chain" id="PRO_5042225149" description="SCP domain-containing protein" evidence="1">
    <location>
        <begin position="27"/>
        <end position="94"/>
    </location>
</feature>
<evidence type="ECO:0000256" key="1">
    <source>
        <dbReference type="SAM" id="SignalP"/>
    </source>
</evidence>
<gene>
    <name evidence="3" type="ORF">RND71_031823</name>
</gene>
<accession>A0AAE1RDA7</accession>
<dbReference type="Proteomes" id="UP001291623">
    <property type="component" value="Unassembled WGS sequence"/>
</dbReference>
<dbReference type="AlphaFoldDB" id="A0AAE1RDA7"/>
<organism evidence="3 4">
    <name type="scientific">Anisodus tanguticus</name>
    <dbReference type="NCBI Taxonomy" id="243964"/>
    <lineage>
        <taxon>Eukaryota</taxon>
        <taxon>Viridiplantae</taxon>
        <taxon>Streptophyta</taxon>
        <taxon>Embryophyta</taxon>
        <taxon>Tracheophyta</taxon>
        <taxon>Spermatophyta</taxon>
        <taxon>Magnoliopsida</taxon>
        <taxon>eudicotyledons</taxon>
        <taxon>Gunneridae</taxon>
        <taxon>Pentapetalae</taxon>
        <taxon>asterids</taxon>
        <taxon>lamiids</taxon>
        <taxon>Solanales</taxon>
        <taxon>Solanaceae</taxon>
        <taxon>Solanoideae</taxon>
        <taxon>Hyoscyameae</taxon>
        <taxon>Anisodus</taxon>
    </lineage>
</organism>
<dbReference type="Gene3D" id="3.40.33.10">
    <property type="entry name" value="CAP"/>
    <property type="match status" value="1"/>
</dbReference>
<protein>
    <recommendedName>
        <fullName evidence="2">SCP domain-containing protein</fullName>
    </recommendedName>
</protein>
<dbReference type="InterPro" id="IPR035940">
    <property type="entry name" value="CAP_sf"/>
</dbReference>
<evidence type="ECO:0000259" key="2">
    <source>
        <dbReference type="Pfam" id="PF00188"/>
    </source>
</evidence>
<evidence type="ECO:0000313" key="4">
    <source>
        <dbReference type="Proteomes" id="UP001291623"/>
    </source>
</evidence>
<comment type="caution">
    <text evidence="3">The sequence shown here is derived from an EMBL/GenBank/DDBJ whole genome shotgun (WGS) entry which is preliminary data.</text>
</comment>